<name>A0ABW2R402_9NEIS</name>
<comment type="caution">
    <text evidence="1">The sequence shown here is derived from an EMBL/GenBank/DDBJ whole genome shotgun (WGS) entry which is preliminary data.</text>
</comment>
<dbReference type="Gene3D" id="3.40.1580.10">
    <property type="entry name" value="SMI1/KNR4-like"/>
    <property type="match status" value="1"/>
</dbReference>
<organism evidence="1 2">
    <name type="scientific">Iodobacter arcticus</name>
    <dbReference type="NCBI Taxonomy" id="590593"/>
    <lineage>
        <taxon>Bacteria</taxon>
        <taxon>Pseudomonadati</taxon>
        <taxon>Pseudomonadota</taxon>
        <taxon>Betaproteobacteria</taxon>
        <taxon>Neisseriales</taxon>
        <taxon>Chitinibacteraceae</taxon>
        <taxon>Iodobacter</taxon>
    </lineage>
</organism>
<reference evidence="2" key="1">
    <citation type="journal article" date="2019" name="Int. J. Syst. Evol. Microbiol.">
        <title>The Global Catalogue of Microorganisms (GCM) 10K type strain sequencing project: providing services to taxonomists for standard genome sequencing and annotation.</title>
        <authorList>
            <consortium name="The Broad Institute Genomics Platform"/>
            <consortium name="The Broad Institute Genome Sequencing Center for Infectious Disease"/>
            <person name="Wu L."/>
            <person name="Ma J."/>
        </authorList>
    </citation>
    <scope>NUCLEOTIDE SEQUENCE [LARGE SCALE GENOMIC DNA]</scope>
    <source>
        <strain evidence="2">CCUG 62945</strain>
    </source>
</reference>
<dbReference type="SUPFAM" id="SSF160631">
    <property type="entry name" value="SMI1/KNR4-like"/>
    <property type="match status" value="1"/>
</dbReference>
<evidence type="ECO:0000313" key="1">
    <source>
        <dbReference type="EMBL" id="MFC7422030.1"/>
    </source>
</evidence>
<dbReference type="InterPro" id="IPR037883">
    <property type="entry name" value="Knr4/Smi1-like_sf"/>
</dbReference>
<sequence>MLKNNIPNKIKRPTNINLPKLIGSIKSIIDTSYIEYLEWYHEYLRDDGLLIYCAEDLEERNETFEIATYCPGYILIGDNSGGRGFLMSTQGTGEIFSSDFGDLSPDYFLIVSSDFTSWMNSNFKN</sequence>
<accession>A0ABW2R402</accession>
<keyword evidence="2" id="KW-1185">Reference proteome</keyword>
<gene>
    <name evidence="1" type="ORF">ACFQNF_19410</name>
</gene>
<protein>
    <recommendedName>
        <fullName evidence="3">SMI1/KNR4 family protein</fullName>
    </recommendedName>
</protein>
<evidence type="ECO:0008006" key="3">
    <source>
        <dbReference type="Google" id="ProtNLM"/>
    </source>
</evidence>
<dbReference type="EMBL" id="JBHTBQ010000044">
    <property type="protein sequence ID" value="MFC7422030.1"/>
    <property type="molecule type" value="Genomic_DNA"/>
</dbReference>
<proteinExistence type="predicted"/>
<evidence type="ECO:0000313" key="2">
    <source>
        <dbReference type="Proteomes" id="UP001596473"/>
    </source>
</evidence>
<dbReference type="Proteomes" id="UP001596473">
    <property type="component" value="Unassembled WGS sequence"/>
</dbReference>
<dbReference type="RefSeq" id="WP_380189780.1">
    <property type="nucleotide sequence ID" value="NZ_JBHTBQ010000044.1"/>
</dbReference>